<accession>A0AB39HP90</accession>
<name>A0AB39HP90_9BACI</name>
<evidence type="ECO:0000313" key="1">
    <source>
        <dbReference type="EMBL" id="XDK34014.1"/>
    </source>
</evidence>
<reference evidence="1" key="1">
    <citation type="submission" date="2024-07" db="EMBL/GenBank/DDBJ databases">
        <title>Halotolerant mesophilic bacterium Ornithinibacillus sp. 4-3, sp. nov., isolated from soil.</title>
        <authorList>
            <person name="Sidarenka A.V."/>
            <person name="Guliayeva D.E."/>
            <person name="Leanovich S.I."/>
            <person name="Hileuskaya K.S."/>
            <person name="Akhremchuk A.E."/>
            <person name="Sikolenko M.A."/>
            <person name="Valentovich L.N."/>
        </authorList>
    </citation>
    <scope>NUCLEOTIDE SEQUENCE</scope>
    <source>
        <strain evidence="1">4-3</strain>
    </source>
</reference>
<sequence length="68" mass="8135">MQVKCTLCDLIEEISDDSLQAKRLKNRRANLYLCSVCYERISEKTIARHSTGKFRFYEEKKQENDFLK</sequence>
<dbReference type="AlphaFoldDB" id="A0AB39HP90"/>
<dbReference type="RefSeq" id="WP_368654692.1">
    <property type="nucleotide sequence ID" value="NZ_CP162599.1"/>
</dbReference>
<protein>
    <submittedName>
        <fullName evidence="1">YlaI family protein</fullName>
    </submittedName>
</protein>
<dbReference type="InterPro" id="IPR019241">
    <property type="entry name" value="DUF2197"/>
</dbReference>
<dbReference type="EMBL" id="CP162599">
    <property type="protein sequence ID" value="XDK34014.1"/>
    <property type="molecule type" value="Genomic_DNA"/>
</dbReference>
<organism evidence="1">
    <name type="scientific">Ornithinibacillus sp. 4-3</name>
    <dbReference type="NCBI Taxonomy" id="3231488"/>
    <lineage>
        <taxon>Bacteria</taxon>
        <taxon>Bacillati</taxon>
        <taxon>Bacillota</taxon>
        <taxon>Bacilli</taxon>
        <taxon>Bacillales</taxon>
        <taxon>Bacillaceae</taxon>
        <taxon>Ornithinibacillus</taxon>
    </lineage>
</organism>
<dbReference type="Pfam" id="PF09963">
    <property type="entry name" value="DUF2197"/>
    <property type="match status" value="1"/>
</dbReference>
<proteinExistence type="predicted"/>
<gene>
    <name evidence="1" type="ORF">AB4Y30_06590</name>
</gene>